<feature type="transmembrane region" description="Helical" evidence="4">
    <location>
        <begin position="367"/>
        <end position="385"/>
    </location>
</feature>
<feature type="transmembrane region" description="Helical" evidence="4">
    <location>
        <begin position="214"/>
        <end position="235"/>
    </location>
</feature>
<dbReference type="Proteomes" id="UP000231901">
    <property type="component" value="Chromosome"/>
</dbReference>
<feature type="transmembrane region" description="Helical" evidence="4">
    <location>
        <begin position="9"/>
        <end position="31"/>
    </location>
</feature>
<reference evidence="7" key="1">
    <citation type="journal article" date="2018" name="Genome Announc.">
        <title>Complete genome sequence of a Dickeya fangzhongdai type strain causing bleeding canker of pear tree trunks.</title>
        <authorList>
            <person name="Zhao Y."/>
            <person name="Tian Y."/>
            <person name="Li X."/>
            <person name="Hu B."/>
        </authorList>
    </citation>
    <scope>NUCLEOTIDE SEQUENCE [LARGE SCALE GENOMIC DNA]</scope>
    <source>
        <strain evidence="7">DSM 101947</strain>
    </source>
</reference>
<feature type="transmembrane region" description="Helical" evidence="4">
    <location>
        <begin position="76"/>
        <end position="94"/>
    </location>
</feature>
<dbReference type="GO" id="GO:0022857">
    <property type="term" value="F:transmembrane transporter activity"/>
    <property type="evidence" value="ECO:0007669"/>
    <property type="project" value="InterPro"/>
</dbReference>
<accession>A0A2K8QL29</accession>
<feature type="transmembrane region" description="Helical" evidence="4">
    <location>
        <begin position="43"/>
        <end position="64"/>
    </location>
</feature>
<dbReference type="InterPro" id="IPR050327">
    <property type="entry name" value="Proton-linked_MCT"/>
</dbReference>
<dbReference type="RefSeq" id="WP_100849413.1">
    <property type="nucleotide sequence ID" value="NZ_BMJF01000001.1"/>
</dbReference>
<dbReference type="EMBL" id="CP025003">
    <property type="protein sequence ID" value="ATZ94184.1"/>
    <property type="molecule type" value="Genomic_DNA"/>
</dbReference>
<dbReference type="GeneID" id="66564572"/>
<dbReference type="CDD" id="cd17353">
    <property type="entry name" value="MFS_OFA_like"/>
    <property type="match status" value="1"/>
</dbReference>
<evidence type="ECO:0000256" key="4">
    <source>
        <dbReference type="SAM" id="Phobius"/>
    </source>
</evidence>
<dbReference type="PROSITE" id="PS50850">
    <property type="entry name" value="MFS"/>
    <property type="match status" value="1"/>
</dbReference>
<evidence type="ECO:0000256" key="2">
    <source>
        <dbReference type="ARBA" id="ARBA00022989"/>
    </source>
</evidence>
<feature type="transmembrane region" description="Helical" evidence="4">
    <location>
        <begin position="340"/>
        <end position="361"/>
    </location>
</feature>
<keyword evidence="3 4" id="KW-0472">Membrane</keyword>
<name>A0A2K8QL29_9GAMM</name>
<dbReference type="PANTHER" id="PTHR11360">
    <property type="entry name" value="MONOCARBOXYLATE TRANSPORTER"/>
    <property type="match status" value="1"/>
</dbReference>
<feature type="transmembrane region" description="Helical" evidence="4">
    <location>
        <begin position="280"/>
        <end position="298"/>
    </location>
</feature>
<dbReference type="PANTHER" id="PTHR11360:SF317">
    <property type="entry name" value="MAJOR FACILITATOR SUPERFAMILY (MFS) PROFILE DOMAIN-CONTAINING PROTEIN-RELATED"/>
    <property type="match status" value="1"/>
</dbReference>
<dbReference type="Pfam" id="PF07690">
    <property type="entry name" value="MFS_1"/>
    <property type="match status" value="1"/>
</dbReference>
<sequence length="405" mass="42788">MNSKPANRGVIIAGTILAQMGLGTIYTWSLYNQPLVDKFDWPLSSVATTFSLTSFFLAFATLFAGRIQERIGIRKLTLIAGLVLGTALMAASMVSSLSMLWLLVGVVVGFADGAAYITTLSNLIKWFPNRKGVIAGISVGAYGTGSLVFKYINSALLAQVGVSQTFFWWGAMALLMITGGAMLLKDAPVQPAQTAVNGGNVNFTVSEMLRRKEAWLLFVVFFTSCMSGLYLIGIAKDIGVKMAGLDAVTAASVVSAIAICNTAGRLILGYLSDKVGRLRVLNFTLLVTALAVTVMALLPLNGMTFFLCTGAVAFCFGGNITVYPAIVADFFGLKHHSKNYGLIYQGFGLGPLAGSFIAAALGGFHSTFIAIALLSVVSLVITLFIQPPKAPHEQDAPLVAQGSHA</sequence>
<dbReference type="Gene3D" id="1.20.1250.20">
    <property type="entry name" value="MFS general substrate transporter like domains"/>
    <property type="match status" value="2"/>
</dbReference>
<feature type="domain" description="Major facilitator superfamily (MFS) profile" evidence="5">
    <location>
        <begin position="7"/>
        <end position="390"/>
    </location>
</feature>
<dbReference type="InterPro" id="IPR036259">
    <property type="entry name" value="MFS_trans_sf"/>
</dbReference>
<keyword evidence="2 4" id="KW-1133">Transmembrane helix</keyword>
<organism evidence="6 7">
    <name type="scientific">Dickeya fangzhongdai</name>
    <dbReference type="NCBI Taxonomy" id="1778540"/>
    <lineage>
        <taxon>Bacteria</taxon>
        <taxon>Pseudomonadati</taxon>
        <taxon>Pseudomonadota</taxon>
        <taxon>Gammaproteobacteria</taxon>
        <taxon>Enterobacterales</taxon>
        <taxon>Pectobacteriaceae</taxon>
        <taxon>Dickeya</taxon>
    </lineage>
</organism>
<keyword evidence="7" id="KW-1185">Reference proteome</keyword>
<evidence type="ECO:0000256" key="1">
    <source>
        <dbReference type="ARBA" id="ARBA00022692"/>
    </source>
</evidence>
<dbReference type="FunFam" id="1.20.1250.20:FF:000194">
    <property type="entry name" value="Inner membrane protein yhjX"/>
    <property type="match status" value="1"/>
</dbReference>
<feature type="transmembrane region" description="Helical" evidence="4">
    <location>
        <begin position="132"/>
        <end position="153"/>
    </location>
</feature>
<dbReference type="InterPro" id="IPR020846">
    <property type="entry name" value="MFS_dom"/>
</dbReference>
<protein>
    <submittedName>
        <fullName evidence="6">Oxalate/formate antiport family MFS transporter</fullName>
    </submittedName>
</protein>
<feature type="transmembrane region" description="Helical" evidence="4">
    <location>
        <begin position="165"/>
        <end position="184"/>
    </location>
</feature>
<keyword evidence="1 4" id="KW-0812">Transmembrane</keyword>
<dbReference type="KEGG" id="dfn:CVE23_09535"/>
<evidence type="ECO:0000256" key="3">
    <source>
        <dbReference type="ARBA" id="ARBA00023136"/>
    </source>
</evidence>
<evidence type="ECO:0000313" key="6">
    <source>
        <dbReference type="EMBL" id="ATZ94184.1"/>
    </source>
</evidence>
<feature type="transmembrane region" description="Helical" evidence="4">
    <location>
        <begin position="304"/>
        <end position="328"/>
    </location>
</feature>
<gene>
    <name evidence="6" type="ORF">CVE23_09535</name>
</gene>
<evidence type="ECO:0000259" key="5">
    <source>
        <dbReference type="PROSITE" id="PS50850"/>
    </source>
</evidence>
<proteinExistence type="predicted"/>
<feature type="transmembrane region" description="Helical" evidence="4">
    <location>
        <begin position="247"/>
        <end position="268"/>
    </location>
</feature>
<evidence type="ECO:0000313" key="7">
    <source>
        <dbReference type="Proteomes" id="UP000231901"/>
    </source>
</evidence>
<dbReference type="SUPFAM" id="SSF103473">
    <property type="entry name" value="MFS general substrate transporter"/>
    <property type="match status" value="1"/>
</dbReference>
<dbReference type="AlphaFoldDB" id="A0A2K8QL29"/>
<feature type="transmembrane region" description="Helical" evidence="4">
    <location>
        <begin position="100"/>
        <end position="120"/>
    </location>
</feature>
<dbReference type="InterPro" id="IPR011701">
    <property type="entry name" value="MFS"/>
</dbReference>
<dbReference type="FunFam" id="1.20.1250.20:FF:000166">
    <property type="entry name" value="Inner membrane protein YhjX"/>
    <property type="match status" value="1"/>
</dbReference>